<proteinExistence type="predicted"/>
<organism evidence="2 3">
    <name type="scientific">Olea europaea subsp. europaea</name>
    <dbReference type="NCBI Taxonomy" id="158383"/>
    <lineage>
        <taxon>Eukaryota</taxon>
        <taxon>Viridiplantae</taxon>
        <taxon>Streptophyta</taxon>
        <taxon>Embryophyta</taxon>
        <taxon>Tracheophyta</taxon>
        <taxon>Spermatophyta</taxon>
        <taxon>Magnoliopsida</taxon>
        <taxon>eudicotyledons</taxon>
        <taxon>Gunneridae</taxon>
        <taxon>Pentapetalae</taxon>
        <taxon>asterids</taxon>
        <taxon>lamiids</taxon>
        <taxon>Lamiales</taxon>
        <taxon>Oleaceae</taxon>
        <taxon>Oleeae</taxon>
        <taxon>Olea</taxon>
    </lineage>
</organism>
<keyword evidence="3" id="KW-1185">Reference proteome</keyword>
<accession>A0A8S0RYR7</accession>
<feature type="compositionally biased region" description="Basic residues" evidence="1">
    <location>
        <begin position="41"/>
        <end position="53"/>
    </location>
</feature>
<comment type="caution">
    <text evidence="2">The sequence shown here is derived from an EMBL/GenBank/DDBJ whole genome shotgun (WGS) entry which is preliminary data.</text>
</comment>
<feature type="region of interest" description="Disordered" evidence="1">
    <location>
        <begin position="79"/>
        <end position="103"/>
    </location>
</feature>
<name>A0A8S0RYR7_OLEEU</name>
<evidence type="ECO:0000313" key="2">
    <source>
        <dbReference type="EMBL" id="CAA2984100.1"/>
    </source>
</evidence>
<sequence>MTTTATTTTITNTTTKNLHDGSRSKSHTHHYHNNDDDNKHHLQKPPRRQKIKKLNPSLQLRQPTTWAAVAMHAVGAVVAASSPKSEEKGDRSCPIPSDNHRRI</sequence>
<dbReference type="AlphaFoldDB" id="A0A8S0RYR7"/>
<evidence type="ECO:0000313" key="3">
    <source>
        <dbReference type="Proteomes" id="UP000594638"/>
    </source>
</evidence>
<feature type="compositionally biased region" description="Low complexity" evidence="1">
    <location>
        <begin position="1"/>
        <end position="15"/>
    </location>
</feature>
<reference evidence="2 3" key="1">
    <citation type="submission" date="2019-12" db="EMBL/GenBank/DDBJ databases">
        <authorList>
            <person name="Alioto T."/>
            <person name="Alioto T."/>
            <person name="Gomez Garrido J."/>
        </authorList>
    </citation>
    <scope>NUCLEOTIDE SEQUENCE [LARGE SCALE GENOMIC DNA]</scope>
</reference>
<evidence type="ECO:0000256" key="1">
    <source>
        <dbReference type="SAM" id="MobiDB-lite"/>
    </source>
</evidence>
<dbReference type="EMBL" id="CACTIH010003753">
    <property type="protein sequence ID" value="CAA2984100.1"/>
    <property type="molecule type" value="Genomic_DNA"/>
</dbReference>
<dbReference type="Gramene" id="OE9A020089T1">
    <property type="protein sequence ID" value="OE9A020089C1"/>
    <property type="gene ID" value="OE9A020089"/>
</dbReference>
<dbReference type="Proteomes" id="UP000594638">
    <property type="component" value="Unassembled WGS sequence"/>
</dbReference>
<gene>
    <name evidence="2" type="ORF">OLEA9_A020089</name>
</gene>
<feature type="region of interest" description="Disordered" evidence="1">
    <location>
        <begin position="1"/>
        <end position="59"/>
    </location>
</feature>
<protein>
    <submittedName>
        <fullName evidence="2">Uncharacterized protein</fullName>
    </submittedName>
</protein>